<evidence type="ECO:0000313" key="1">
    <source>
        <dbReference type="EMBL" id="MBI0312023.1"/>
    </source>
</evidence>
<dbReference type="Proteomes" id="UP000638849">
    <property type="component" value="Unassembled WGS sequence"/>
</dbReference>
<name>A0ABS0R4K9_9ACTN</name>
<keyword evidence="2" id="KW-1185">Reference proteome</keyword>
<gene>
    <name evidence="1" type="ORF">JBF12_03035</name>
</gene>
<evidence type="ECO:0000313" key="2">
    <source>
        <dbReference type="Proteomes" id="UP000638849"/>
    </source>
</evidence>
<accession>A0ABS0R4K9</accession>
<protein>
    <submittedName>
        <fullName evidence="1">Uncharacterized protein</fullName>
    </submittedName>
</protein>
<dbReference type="RefSeq" id="WP_198275299.1">
    <property type="nucleotide sequence ID" value="NZ_BAAAIF010000069.1"/>
</dbReference>
<proteinExistence type="predicted"/>
<organism evidence="1 2">
    <name type="scientific">Streptomyces javensis</name>
    <dbReference type="NCBI Taxonomy" id="114698"/>
    <lineage>
        <taxon>Bacteria</taxon>
        <taxon>Bacillati</taxon>
        <taxon>Actinomycetota</taxon>
        <taxon>Actinomycetes</taxon>
        <taxon>Kitasatosporales</taxon>
        <taxon>Streptomycetaceae</taxon>
        <taxon>Streptomyces</taxon>
        <taxon>Streptomyces violaceusniger group</taxon>
    </lineage>
</organism>
<sequence>MPQDVVEALEPQTQEQPVPTIQYVDAYGLLWERKGGHPPRQMVTIAITPDKGFTIS</sequence>
<reference evidence="1 2" key="1">
    <citation type="submission" date="2020-12" db="EMBL/GenBank/DDBJ databases">
        <authorList>
            <person name="Kusuma A.B."/>
            <person name="Nouioui I."/>
            <person name="Goodfellow M."/>
        </authorList>
    </citation>
    <scope>NUCLEOTIDE SEQUENCE [LARGE SCALE GENOMIC DNA]</scope>
    <source>
        <strain evidence="1 2">DSM 41764</strain>
    </source>
</reference>
<dbReference type="EMBL" id="JAEEAQ010000014">
    <property type="protein sequence ID" value="MBI0312023.1"/>
    <property type="molecule type" value="Genomic_DNA"/>
</dbReference>
<comment type="caution">
    <text evidence="1">The sequence shown here is derived from an EMBL/GenBank/DDBJ whole genome shotgun (WGS) entry which is preliminary data.</text>
</comment>